<dbReference type="PANTHER" id="PTHR15597:SF31">
    <property type="entry name" value="RNA BINDING PROTEIN FOX-1 HOMOLOG 2"/>
    <property type="match status" value="1"/>
</dbReference>
<evidence type="ECO:0000313" key="14">
    <source>
        <dbReference type="Ensembl" id="ENSMALP00000000787.1"/>
    </source>
</evidence>
<evidence type="ECO:0000256" key="7">
    <source>
        <dbReference type="ARBA" id="ARBA00023242"/>
    </source>
</evidence>
<evidence type="ECO:0000256" key="5">
    <source>
        <dbReference type="ARBA" id="ARBA00022884"/>
    </source>
</evidence>
<dbReference type="GO" id="GO:0005634">
    <property type="term" value="C:nucleus"/>
    <property type="evidence" value="ECO:0007669"/>
    <property type="project" value="UniProtKB-SubCell"/>
</dbReference>
<evidence type="ECO:0000256" key="2">
    <source>
        <dbReference type="ARBA" id="ARBA00004496"/>
    </source>
</evidence>
<evidence type="ECO:0000256" key="3">
    <source>
        <dbReference type="ARBA" id="ARBA00022490"/>
    </source>
</evidence>
<name>A0A3Q3IB10_MONAL</name>
<keyword evidence="4" id="KW-0507">mRNA processing</keyword>
<evidence type="ECO:0000256" key="1">
    <source>
        <dbReference type="ARBA" id="ARBA00004123"/>
    </source>
</evidence>
<accession>A0A3Q3IB10</accession>
<dbReference type="SUPFAM" id="SSF54928">
    <property type="entry name" value="RNA-binding domain, RBD"/>
    <property type="match status" value="1"/>
</dbReference>
<dbReference type="GO" id="GO:0007399">
    <property type="term" value="P:nervous system development"/>
    <property type="evidence" value="ECO:0007669"/>
    <property type="project" value="InterPro"/>
</dbReference>
<dbReference type="SMART" id="SM00360">
    <property type="entry name" value="RRM"/>
    <property type="match status" value="1"/>
</dbReference>
<dbReference type="AlphaFoldDB" id="A0A3Q3IB10"/>
<organism evidence="14 15">
    <name type="scientific">Monopterus albus</name>
    <name type="common">Swamp eel</name>
    <dbReference type="NCBI Taxonomy" id="43700"/>
    <lineage>
        <taxon>Eukaryota</taxon>
        <taxon>Metazoa</taxon>
        <taxon>Chordata</taxon>
        <taxon>Craniata</taxon>
        <taxon>Vertebrata</taxon>
        <taxon>Euteleostomi</taxon>
        <taxon>Actinopterygii</taxon>
        <taxon>Neopterygii</taxon>
        <taxon>Teleostei</taxon>
        <taxon>Neoteleostei</taxon>
        <taxon>Acanthomorphata</taxon>
        <taxon>Anabantaria</taxon>
        <taxon>Synbranchiformes</taxon>
        <taxon>Synbranchidae</taxon>
        <taxon>Monopterus</taxon>
    </lineage>
</organism>
<evidence type="ECO:0000313" key="15">
    <source>
        <dbReference type="Proteomes" id="UP000261600"/>
    </source>
</evidence>
<dbReference type="GO" id="GO:0005737">
    <property type="term" value="C:cytoplasm"/>
    <property type="evidence" value="ECO:0007669"/>
    <property type="project" value="UniProtKB-SubCell"/>
</dbReference>
<evidence type="ECO:0000256" key="11">
    <source>
        <dbReference type="ARBA" id="ARBA00042922"/>
    </source>
</evidence>
<reference evidence="14" key="1">
    <citation type="submission" date="2025-08" db="UniProtKB">
        <authorList>
            <consortium name="Ensembl"/>
        </authorList>
    </citation>
    <scope>IDENTIFICATION</scope>
</reference>
<comment type="subcellular location">
    <subcellularLocation>
        <location evidence="2">Cytoplasm</location>
    </subcellularLocation>
    <subcellularLocation>
        <location evidence="1">Nucleus</location>
    </subcellularLocation>
</comment>
<dbReference type="InterPro" id="IPR047131">
    <property type="entry name" value="RBFOX1-like"/>
</dbReference>
<keyword evidence="15" id="KW-1185">Reference proteome</keyword>
<reference evidence="14" key="2">
    <citation type="submission" date="2025-09" db="UniProtKB">
        <authorList>
            <consortium name="Ensembl"/>
        </authorList>
    </citation>
    <scope>IDENTIFICATION</scope>
</reference>
<evidence type="ECO:0000256" key="10">
    <source>
        <dbReference type="ARBA" id="ARBA00042740"/>
    </source>
</evidence>
<dbReference type="Ensembl" id="ENSMALT00000000824.1">
    <property type="protein sequence ID" value="ENSMALP00000000787.1"/>
    <property type="gene ID" value="ENSMALG00000000623.1"/>
</dbReference>
<evidence type="ECO:0000256" key="8">
    <source>
        <dbReference type="ARBA" id="ARBA00040383"/>
    </source>
</evidence>
<dbReference type="InterPro" id="IPR012677">
    <property type="entry name" value="Nucleotide-bd_a/b_plait_sf"/>
</dbReference>
<dbReference type="GO" id="GO:0008380">
    <property type="term" value="P:RNA splicing"/>
    <property type="evidence" value="ECO:0007669"/>
    <property type="project" value="UniProtKB-KW"/>
</dbReference>
<dbReference type="KEGG" id="malb:109958420"/>
<dbReference type="PANTHER" id="PTHR15597">
    <property type="entry name" value="ATAXIN 2-BINDING PROTEIN 1-RELATED"/>
    <property type="match status" value="1"/>
</dbReference>
<keyword evidence="3" id="KW-0963">Cytoplasm</keyword>
<dbReference type="Proteomes" id="UP000261600">
    <property type="component" value="Unplaced"/>
</dbReference>
<dbReference type="RefSeq" id="XP_020452699.1">
    <property type="nucleotide sequence ID" value="XM_020597043.1"/>
</dbReference>
<dbReference type="Pfam" id="PF00076">
    <property type="entry name" value="RRM_1"/>
    <property type="match status" value="1"/>
</dbReference>
<keyword evidence="5 12" id="KW-0694">RNA-binding</keyword>
<dbReference type="InterPro" id="IPR035979">
    <property type="entry name" value="RBD_domain_sf"/>
</dbReference>
<dbReference type="FunFam" id="3.30.70.330:FF:000375">
    <property type="entry name" value="RNA binding fox-1 homolog 1"/>
    <property type="match status" value="1"/>
</dbReference>
<dbReference type="Gene3D" id="3.30.70.330">
    <property type="match status" value="1"/>
</dbReference>
<sequence>MFGQFGKILDVEIIFNERGSKGFGFVTFESSADAERAREKLHGTLVEGRKIEVNNATARVMTNKKMTTPYANGEALAALPYAGWKLSPVVGAMYSPELYTVPGFPYPAAAAAAAAASTAATFRGAHLRGRARPVYSAVRAAVPQPAIPTYPGVMAYQDGFYGAADLYGGYAAYRYAQPAAVATPAAAAAAAAAYSDSYGRVYTTDPYHAALAPAAYGVGAMATLYRGGYSRFAPY</sequence>
<dbReference type="InterPro" id="IPR000504">
    <property type="entry name" value="RRM_dom"/>
</dbReference>
<feature type="domain" description="RRM" evidence="13">
    <location>
        <begin position="1"/>
        <end position="58"/>
    </location>
</feature>
<evidence type="ECO:0000259" key="13">
    <source>
        <dbReference type="PROSITE" id="PS50102"/>
    </source>
</evidence>
<evidence type="ECO:0000256" key="4">
    <source>
        <dbReference type="ARBA" id="ARBA00022664"/>
    </source>
</evidence>
<dbReference type="PROSITE" id="PS50102">
    <property type="entry name" value="RRM"/>
    <property type="match status" value="1"/>
</dbReference>
<dbReference type="OrthoDB" id="5382468at2759"/>
<evidence type="ECO:0000256" key="12">
    <source>
        <dbReference type="PROSITE-ProRule" id="PRU00176"/>
    </source>
</evidence>
<dbReference type="GeneID" id="109958420"/>
<proteinExistence type="predicted"/>
<protein>
    <recommendedName>
        <fullName evidence="8">RNA binding protein fox-1 homolog 2</fullName>
    </recommendedName>
    <alternativeName>
        <fullName evidence="10">Fox-1 homolog B</fullName>
    </alternativeName>
    <alternativeName>
        <fullName evidence="9">RNA-binding motif protein 9</fullName>
    </alternativeName>
    <alternativeName>
        <fullName evidence="11">RNA-binding protein 9</fullName>
    </alternativeName>
</protein>
<dbReference type="InterPro" id="IPR025670">
    <property type="entry name" value="Fox-1_C_dom"/>
</dbReference>
<keyword evidence="6" id="KW-0508">mRNA splicing</keyword>
<dbReference type="GO" id="GO:0003729">
    <property type="term" value="F:mRNA binding"/>
    <property type="evidence" value="ECO:0007669"/>
    <property type="project" value="TreeGrafter"/>
</dbReference>
<dbReference type="STRING" id="43700.ENSMALP00000000787"/>
<dbReference type="GO" id="GO:0006397">
    <property type="term" value="P:mRNA processing"/>
    <property type="evidence" value="ECO:0007669"/>
    <property type="project" value="UniProtKB-KW"/>
</dbReference>
<evidence type="ECO:0000256" key="6">
    <source>
        <dbReference type="ARBA" id="ARBA00023187"/>
    </source>
</evidence>
<keyword evidence="7" id="KW-0539">Nucleus</keyword>
<evidence type="ECO:0000256" key="9">
    <source>
        <dbReference type="ARBA" id="ARBA00041605"/>
    </source>
</evidence>
<dbReference type="GO" id="GO:0000381">
    <property type="term" value="P:regulation of alternative mRNA splicing, via spliceosome"/>
    <property type="evidence" value="ECO:0007669"/>
    <property type="project" value="InterPro"/>
</dbReference>
<dbReference type="Pfam" id="PF12414">
    <property type="entry name" value="Fox-1_C"/>
    <property type="match status" value="1"/>
</dbReference>